<feature type="region of interest" description="Disordered" evidence="1">
    <location>
        <begin position="1"/>
        <end position="38"/>
    </location>
</feature>
<proteinExistence type="predicted"/>
<feature type="non-terminal residue" evidence="2">
    <location>
        <position position="265"/>
    </location>
</feature>
<keyword evidence="3" id="KW-1185">Reference proteome</keyword>
<accession>A0AA38KU81</accession>
<feature type="compositionally biased region" description="Polar residues" evidence="1">
    <location>
        <begin position="20"/>
        <end position="33"/>
    </location>
</feature>
<dbReference type="Proteomes" id="UP000824469">
    <property type="component" value="Unassembled WGS sequence"/>
</dbReference>
<name>A0AA38KU81_TAXCH</name>
<evidence type="ECO:0000313" key="3">
    <source>
        <dbReference type="Proteomes" id="UP000824469"/>
    </source>
</evidence>
<reference evidence="2 3" key="1">
    <citation type="journal article" date="2021" name="Nat. Plants">
        <title>The Taxus genome provides insights into paclitaxel biosynthesis.</title>
        <authorList>
            <person name="Xiong X."/>
            <person name="Gou J."/>
            <person name="Liao Q."/>
            <person name="Li Y."/>
            <person name="Zhou Q."/>
            <person name="Bi G."/>
            <person name="Li C."/>
            <person name="Du R."/>
            <person name="Wang X."/>
            <person name="Sun T."/>
            <person name="Guo L."/>
            <person name="Liang H."/>
            <person name="Lu P."/>
            <person name="Wu Y."/>
            <person name="Zhang Z."/>
            <person name="Ro D.K."/>
            <person name="Shang Y."/>
            <person name="Huang S."/>
            <person name="Yan J."/>
        </authorList>
    </citation>
    <scope>NUCLEOTIDE SEQUENCE [LARGE SCALE GENOMIC DNA]</scope>
    <source>
        <strain evidence="2">Ta-2019</strain>
    </source>
</reference>
<sequence>MEVEYGSKSVTPTRRRNPNSHRTTPARGSTPLRSSVRFPGSSLQNLAWEGAASSVYDPPSFGLALSPWTGASNWQAPPRLTAREFYTAGSRYDQNSNDTSGYHNSSTFAGPGFASPFSVASQTPTTSGYHHRRHLSSTEKAPNRNRNRNRNQNQNDFATRLNPKQQKRSPQDAKAPAPSKGLAAQDELVSSFEKYYMPSIEETSEPEFSFYDAHSSVGDFEEDDDYDEKPKRVGMLGLFAYASWGEKLLMALGSLGAFVNGGSLP</sequence>
<evidence type="ECO:0000313" key="2">
    <source>
        <dbReference type="EMBL" id="KAH9305720.1"/>
    </source>
</evidence>
<feature type="compositionally biased region" description="Polar residues" evidence="1">
    <location>
        <begin position="92"/>
        <end position="108"/>
    </location>
</feature>
<dbReference type="EMBL" id="JAHRHJ020000008">
    <property type="protein sequence ID" value="KAH9305720.1"/>
    <property type="molecule type" value="Genomic_DNA"/>
</dbReference>
<comment type="caution">
    <text evidence="2">The sequence shown here is derived from an EMBL/GenBank/DDBJ whole genome shotgun (WGS) entry which is preliminary data.</text>
</comment>
<gene>
    <name evidence="2" type="ORF">KI387_010124</name>
</gene>
<feature type="region of interest" description="Disordered" evidence="1">
    <location>
        <begin position="91"/>
        <end position="184"/>
    </location>
</feature>
<protein>
    <submittedName>
        <fullName evidence="2">Uncharacterized protein</fullName>
    </submittedName>
</protein>
<organism evidence="2 3">
    <name type="scientific">Taxus chinensis</name>
    <name type="common">Chinese yew</name>
    <name type="synonym">Taxus wallichiana var. chinensis</name>
    <dbReference type="NCBI Taxonomy" id="29808"/>
    <lineage>
        <taxon>Eukaryota</taxon>
        <taxon>Viridiplantae</taxon>
        <taxon>Streptophyta</taxon>
        <taxon>Embryophyta</taxon>
        <taxon>Tracheophyta</taxon>
        <taxon>Spermatophyta</taxon>
        <taxon>Pinopsida</taxon>
        <taxon>Pinidae</taxon>
        <taxon>Conifers II</taxon>
        <taxon>Cupressales</taxon>
        <taxon>Taxaceae</taxon>
        <taxon>Taxus</taxon>
    </lineage>
</organism>
<dbReference type="AlphaFoldDB" id="A0AA38KU81"/>
<evidence type="ECO:0000256" key="1">
    <source>
        <dbReference type="SAM" id="MobiDB-lite"/>
    </source>
</evidence>
<feature type="compositionally biased region" description="Polar residues" evidence="1">
    <location>
        <begin position="118"/>
        <end position="128"/>
    </location>
</feature>